<accession>A0A8X6QAN3</accession>
<gene>
    <name evidence="2" type="ORF">NPIL_328981</name>
</gene>
<sequence>MFKIILFLALWAITQAGFPQPSMPGNPDDLEGWDFDKIVYPCFTSMLCIHKNETHNKLAECMPAVLDGKKLQKAMDFINPEGADTSQFNSLYELHEAFYCSIGVEERKALFDYMVKEIREYMAGGCLRTDEPDFCASWEDTIACFIELCEKMDLEGMCDVEEFDSS</sequence>
<feature type="chain" id="PRO_5036490606" evidence="1">
    <location>
        <begin position="17"/>
        <end position="166"/>
    </location>
</feature>
<protein>
    <submittedName>
        <fullName evidence="2">Uncharacterized protein</fullName>
    </submittedName>
</protein>
<dbReference type="OrthoDB" id="10389060at2759"/>
<evidence type="ECO:0000256" key="1">
    <source>
        <dbReference type="SAM" id="SignalP"/>
    </source>
</evidence>
<organism evidence="2 3">
    <name type="scientific">Nephila pilipes</name>
    <name type="common">Giant wood spider</name>
    <name type="synonym">Nephila maculata</name>
    <dbReference type="NCBI Taxonomy" id="299642"/>
    <lineage>
        <taxon>Eukaryota</taxon>
        <taxon>Metazoa</taxon>
        <taxon>Ecdysozoa</taxon>
        <taxon>Arthropoda</taxon>
        <taxon>Chelicerata</taxon>
        <taxon>Arachnida</taxon>
        <taxon>Araneae</taxon>
        <taxon>Araneomorphae</taxon>
        <taxon>Entelegynae</taxon>
        <taxon>Araneoidea</taxon>
        <taxon>Nephilidae</taxon>
        <taxon>Nephila</taxon>
    </lineage>
</organism>
<proteinExistence type="predicted"/>
<reference evidence="2" key="1">
    <citation type="submission" date="2020-08" db="EMBL/GenBank/DDBJ databases">
        <title>Multicomponent nature underlies the extraordinary mechanical properties of spider dragline silk.</title>
        <authorList>
            <person name="Kono N."/>
            <person name="Nakamura H."/>
            <person name="Mori M."/>
            <person name="Yoshida Y."/>
            <person name="Ohtoshi R."/>
            <person name="Malay A.D."/>
            <person name="Moran D.A.P."/>
            <person name="Tomita M."/>
            <person name="Numata K."/>
            <person name="Arakawa K."/>
        </authorList>
    </citation>
    <scope>NUCLEOTIDE SEQUENCE</scope>
</reference>
<evidence type="ECO:0000313" key="3">
    <source>
        <dbReference type="Proteomes" id="UP000887013"/>
    </source>
</evidence>
<dbReference type="EMBL" id="BMAW01125201">
    <property type="protein sequence ID" value="GFU11312.1"/>
    <property type="molecule type" value="Genomic_DNA"/>
</dbReference>
<keyword evidence="1" id="KW-0732">Signal</keyword>
<keyword evidence="3" id="KW-1185">Reference proteome</keyword>
<feature type="signal peptide" evidence="1">
    <location>
        <begin position="1"/>
        <end position="16"/>
    </location>
</feature>
<dbReference type="AlphaFoldDB" id="A0A8X6QAN3"/>
<comment type="caution">
    <text evidence="2">The sequence shown here is derived from an EMBL/GenBank/DDBJ whole genome shotgun (WGS) entry which is preliminary data.</text>
</comment>
<evidence type="ECO:0000313" key="2">
    <source>
        <dbReference type="EMBL" id="GFU11312.1"/>
    </source>
</evidence>
<dbReference type="Proteomes" id="UP000887013">
    <property type="component" value="Unassembled WGS sequence"/>
</dbReference>
<name>A0A8X6QAN3_NEPPI</name>